<accession>B8FK61</accession>
<evidence type="ECO:0000256" key="1">
    <source>
        <dbReference type="SAM" id="Coils"/>
    </source>
</evidence>
<reference evidence="2 3" key="1">
    <citation type="journal article" date="2012" name="Environ. Microbiol.">
        <title>The genome sequence of Desulfatibacillum alkenivorans AK-01: a blueprint for anaerobic alkane oxidation.</title>
        <authorList>
            <person name="Callaghan A.V."/>
            <person name="Morris B.E."/>
            <person name="Pereira I.A."/>
            <person name="McInerney M.J."/>
            <person name="Austin R.N."/>
            <person name="Groves J.T."/>
            <person name="Kukor J.J."/>
            <person name="Suflita J.M."/>
            <person name="Young L.Y."/>
            <person name="Zylstra G.J."/>
            <person name="Wawrik B."/>
        </authorList>
    </citation>
    <scope>NUCLEOTIDE SEQUENCE [LARGE SCALE GENOMIC DNA]</scope>
    <source>
        <strain evidence="2 3">AK-01</strain>
    </source>
</reference>
<dbReference type="RefSeq" id="WP_012610174.1">
    <property type="nucleotide sequence ID" value="NC_011768.1"/>
</dbReference>
<feature type="coiled-coil region" evidence="1">
    <location>
        <begin position="5"/>
        <end position="32"/>
    </location>
</feature>
<dbReference type="EMBL" id="CP001322">
    <property type="protein sequence ID" value="ACL02736.1"/>
    <property type="molecule type" value="Genomic_DNA"/>
</dbReference>
<keyword evidence="1" id="KW-0175">Coiled coil</keyword>
<protein>
    <submittedName>
        <fullName evidence="2">Uncharacterized protein</fullName>
    </submittedName>
</protein>
<evidence type="ECO:0000313" key="3">
    <source>
        <dbReference type="Proteomes" id="UP000000739"/>
    </source>
</evidence>
<keyword evidence="3" id="KW-1185">Reference proteome</keyword>
<gene>
    <name evidence="2" type="ordered locus">Dalk_1033</name>
</gene>
<dbReference type="AlphaFoldDB" id="B8FK61"/>
<dbReference type="HOGENOM" id="CLU_2045845_0_0_7"/>
<evidence type="ECO:0000313" key="2">
    <source>
        <dbReference type="EMBL" id="ACL02736.1"/>
    </source>
</evidence>
<dbReference type="Proteomes" id="UP000000739">
    <property type="component" value="Chromosome"/>
</dbReference>
<name>B8FK61_DESAL</name>
<sequence length="120" mass="12912">MENRIARLEARIDQLEKEVAELKKAAGLSDDKGKKAPMSGNEEALLSACRSAGAVSKQVKIGKLREDLGWDAKDFDDALDALAKAGRILLHQGSMGLSLSNMDSMFMGDNGESFTEVSIP</sequence>
<organism evidence="2 3">
    <name type="scientific">Desulfatibacillum aliphaticivorans</name>
    <dbReference type="NCBI Taxonomy" id="218208"/>
    <lineage>
        <taxon>Bacteria</taxon>
        <taxon>Pseudomonadati</taxon>
        <taxon>Thermodesulfobacteriota</taxon>
        <taxon>Desulfobacteria</taxon>
        <taxon>Desulfobacterales</taxon>
        <taxon>Desulfatibacillaceae</taxon>
        <taxon>Desulfatibacillum</taxon>
    </lineage>
</organism>
<proteinExistence type="predicted"/>
<dbReference type="KEGG" id="dal:Dalk_1033"/>